<accession>A0A835LRC9</accession>
<reference evidence="3 4" key="1">
    <citation type="submission" date="2020-10" db="EMBL/GenBank/DDBJ databases">
        <title>The Coptis chinensis genome and diversification of protoberbering-type alkaloids.</title>
        <authorList>
            <person name="Wang B."/>
            <person name="Shu S."/>
            <person name="Song C."/>
            <person name="Liu Y."/>
        </authorList>
    </citation>
    <scope>NUCLEOTIDE SEQUENCE [LARGE SCALE GENOMIC DNA]</scope>
    <source>
        <strain evidence="3">HL-2020</strain>
        <tissue evidence="3">Leaf</tissue>
    </source>
</reference>
<feature type="coiled-coil region" evidence="1">
    <location>
        <begin position="59"/>
        <end position="86"/>
    </location>
</feature>
<name>A0A835LRC9_9MAGN</name>
<proteinExistence type="predicted"/>
<dbReference type="EMBL" id="JADFTS010000006">
    <property type="protein sequence ID" value="KAF9600654.1"/>
    <property type="molecule type" value="Genomic_DNA"/>
</dbReference>
<keyword evidence="2" id="KW-0472">Membrane</keyword>
<protein>
    <submittedName>
        <fullName evidence="3">Uncharacterized protein</fullName>
    </submittedName>
</protein>
<keyword evidence="2" id="KW-0812">Transmembrane</keyword>
<gene>
    <name evidence="3" type="ORF">IFM89_011237</name>
</gene>
<comment type="caution">
    <text evidence="3">The sequence shown here is derived from an EMBL/GenBank/DDBJ whole genome shotgun (WGS) entry which is preliminary data.</text>
</comment>
<dbReference type="AlphaFoldDB" id="A0A835LRC9"/>
<dbReference type="OrthoDB" id="8904098at2759"/>
<organism evidence="3 4">
    <name type="scientific">Coptis chinensis</name>
    <dbReference type="NCBI Taxonomy" id="261450"/>
    <lineage>
        <taxon>Eukaryota</taxon>
        <taxon>Viridiplantae</taxon>
        <taxon>Streptophyta</taxon>
        <taxon>Embryophyta</taxon>
        <taxon>Tracheophyta</taxon>
        <taxon>Spermatophyta</taxon>
        <taxon>Magnoliopsida</taxon>
        <taxon>Ranunculales</taxon>
        <taxon>Ranunculaceae</taxon>
        <taxon>Coptidoideae</taxon>
        <taxon>Coptis</taxon>
    </lineage>
</organism>
<dbReference type="InterPro" id="IPR036259">
    <property type="entry name" value="MFS_trans_sf"/>
</dbReference>
<dbReference type="Gene3D" id="1.20.1250.20">
    <property type="entry name" value="MFS general substrate transporter like domains"/>
    <property type="match status" value="1"/>
</dbReference>
<sequence length="113" mass="13120">MRKWTKNPRGITLLQRMGMGFIFHILVMVTASLTEMRRLGVAKDHGVMFRVPSIERLQIAASRKMNRDEKQRLKAEKEKLEQVKAMTSHPSFMPHLSPFQLHLLLKLKHTATS</sequence>
<evidence type="ECO:0000313" key="3">
    <source>
        <dbReference type="EMBL" id="KAF9600654.1"/>
    </source>
</evidence>
<dbReference type="Proteomes" id="UP000631114">
    <property type="component" value="Unassembled WGS sequence"/>
</dbReference>
<evidence type="ECO:0000313" key="4">
    <source>
        <dbReference type="Proteomes" id="UP000631114"/>
    </source>
</evidence>
<feature type="transmembrane region" description="Helical" evidence="2">
    <location>
        <begin position="13"/>
        <end position="33"/>
    </location>
</feature>
<keyword evidence="4" id="KW-1185">Reference proteome</keyword>
<evidence type="ECO:0000256" key="1">
    <source>
        <dbReference type="SAM" id="Coils"/>
    </source>
</evidence>
<keyword evidence="1" id="KW-0175">Coiled coil</keyword>
<evidence type="ECO:0000256" key="2">
    <source>
        <dbReference type="SAM" id="Phobius"/>
    </source>
</evidence>
<keyword evidence="2" id="KW-1133">Transmembrane helix</keyword>